<dbReference type="GO" id="GO:0003684">
    <property type="term" value="F:damaged DNA binding"/>
    <property type="evidence" value="ECO:0007669"/>
    <property type="project" value="InterPro"/>
</dbReference>
<feature type="signal peptide" evidence="3">
    <location>
        <begin position="1"/>
        <end position="19"/>
    </location>
</feature>
<evidence type="ECO:0000256" key="3">
    <source>
        <dbReference type="SAM" id="SignalP"/>
    </source>
</evidence>
<dbReference type="InterPro" id="IPR017961">
    <property type="entry name" value="DNA_pol_Y-fam_little_finger"/>
</dbReference>
<dbReference type="Pfam" id="PF11799">
    <property type="entry name" value="IMS_C"/>
    <property type="match status" value="1"/>
</dbReference>
<dbReference type="PANTHER" id="PTHR35369:SF2">
    <property type="entry name" value="BLR3025 PROTEIN"/>
    <property type="match status" value="1"/>
</dbReference>
<dbReference type="AlphaFoldDB" id="A0A7T7RH39"/>
<gene>
    <name evidence="6" type="ORF">JEQ17_47870</name>
</gene>
<dbReference type="EMBL" id="CP066831">
    <property type="protein sequence ID" value="QQM46365.1"/>
    <property type="molecule type" value="Genomic_DNA"/>
</dbReference>
<keyword evidence="2" id="KW-0227">DNA damage</keyword>
<dbReference type="Gene3D" id="3.30.1490.100">
    <property type="entry name" value="DNA polymerase, Y-family, little finger domain"/>
    <property type="match status" value="1"/>
</dbReference>
<dbReference type="Proteomes" id="UP000595636">
    <property type="component" value="Chromosome"/>
</dbReference>
<feature type="chain" id="PRO_5038991566" description="UmuC domain-containing protein" evidence="3">
    <location>
        <begin position="20"/>
        <end position="286"/>
    </location>
</feature>
<dbReference type="SUPFAM" id="SSF56672">
    <property type="entry name" value="DNA/RNA polymerases"/>
    <property type="match status" value="1"/>
</dbReference>
<dbReference type="InterPro" id="IPR050356">
    <property type="entry name" value="SulA_CellDiv_inhibitor"/>
</dbReference>
<comment type="similarity">
    <text evidence="1">Belongs to the DNA polymerase type-Y family.</text>
</comment>
<feature type="domain" description="DNA polymerase Y-family little finger" evidence="4">
    <location>
        <begin position="109"/>
        <end position="215"/>
    </location>
</feature>
<dbReference type="GO" id="GO:0006281">
    <property type="term" value="P:DNA repair"/>
    <property type="evidence" value="ECO:0007669"/>
    <property type="project" value="InterPro"/>
</dbReference>
<dbReference type="PROSITE" id="PS51257">
    <property type="entry name" value="PROKAR_LIPOPROTEIN"/>
    <property type="match status" value="1"/>
</dbReference>
<sequence>MRSSAAVAGAPMLAAMACALIPLGRRTIIDDSPEASAHFLRPRPVRELPHVGTKTAALLGEYGLHTVGDVADALQLTLQRLLGGRAGRDLHERAHGRDTAVVAPDPAPASISSEHRFIQDALDLAAHRRALLALADDLGTRLRASDQIARGLTCTVRYADNSGTLPETTQHTVVLARAAYGLYESLGLQRARVRSIALRADALHPADRATQQLTLDSGDDKPLAIEALADRARARYGHNMLYPAALAISARTQPAMRPGPPPRVGIQSTSAIELVSQQQASTRRST</sequence>
<proteinExistence type="inferred from homology"/>
<evidence type="ECO:0008006" key="8">
    <source>
        <dbReference type="Google" id="ProtNLM"/>
    </source>
</evidence>
<dbReference type="KEGG" id="slf:JEQ17_47870"/>
<dbReference type="Gene3D" id="1.10.150.20">
    <property type="entry name" value="5' to 3' exonuclease, C-terminal subdomain"/>
    <property type="match status" value="1"/>
</dbReference>
<keyword evidence="3" id="KW-0732">Signal</keyword>
<dbReference type="InterPro" id="IPR036775">
    <property type="entry name" value="DNA_pol_Y-fam_lit_finger_sf"/>
</dbReference>
<reference evidence="6 7" key="1">
    <citation type="submission" date="2020-12" db="EMBL/GenBank/DDBJ databases">
        <title>A novel species.</title>
        <authorList>
            <person name="Li K."/>
        </authorList>
    </citation>
    <scope>NUCLEOTIDE SEQUENCE [LARGE SCALE GENOMIC DNA]</scope>
    <source>
        <strain evidence="6 7">ZYC-3</strain>
    </source>
</reference>
<evidence type="ECO:0000259" key="4">
    <source>
        <dbReference type="Pfam" id="PF11799"/>
    </source>
</evidence>
<dbReference type="PANTHER" id="PTHR35369">
    <property type="entry name" value="BLR3025 PROTEIN-RELATED"/>
    <property type="match status" value="1"/>
</dbReference>
<dbReference type="SUPFAM" id="SSF100879">
    <property type="entry name" value="Lesion bypass DNA polymerase (Y-family), little finger domain"/>
    <property type="match status" value="1"/>
</dbReference>
<dbReference type="GO" id="GO:0003887">
    <property type="term" value="F:DNA-directed DNA polymerase activity"/>
    <property type="evidence" value="ECO:0007669"/>
    <property type="project" value="InterPro"/>
</dbReference>
<evidence type="ECO:0000313" key="7">
    <source>
        <dbReference type="Proteomes" id="UP000595636"/>
    </source>
</evidence>
<evidence type="ECO:0000259" key="5">
    <source>
        <dbReference type="Pfam" id="PF21999"/>
    </source>
</evidence>
<keyword evidence="7" id="KW-1185">Reference proteome</keyword>
<dbReference type="InterPro" id="IPR043502">
    <property type="entry name" value="DNA/RNA_pol_sf"/>
</dbReference>
<organism evidence="6 7">
    <name type="scientific">Streptomyces liliifuscus</name>
    <dbReference type="NCBI Taxonomy" id="2797636"/>
    <lineage>
        <taxon>Bacteria</taxon>
        <taxon>Bacillati</taxon>
        <taxon>Actinomycetota</taxon>
        <taxon>Actinomycetes</taxon>
        <taxon>Kitasatosporales</taxon>
        <taxon>Streptomycetaceae</taxon>
        <taxon>Streptomyces</taxon>
    </lineage>
</organism>
<dbReference type="RefSeq" id="WP_200401196.1">
    <property type="nucleotide sequence ID" value="NZ_CP066831.1"/>
</dbReference>
<accession>A0A7T7RH39</accession>
<evidence type="ECO:0000313" key="6">
    <source>
        <dbReference type="EMBL" id="QQM46365.1"/>
    </source>
</evidence>
<feature type="domain" description="DNA polymerase IV/DNA polymerase iota-like thumb" evidence="5">
    <location>
        <begin position="47"/>
        <end position="98"/>
    </location>
</feature>
<name>A0A7T7RH39_9ACTN</name>
<dbReference type="Pfam" id="PF21999">
    <property type="entry name" value="IMS_HHH_1"/>
    <property type="match status" value="1"/>
</dbReference>
<evidence type="ECO:0000256" key="2">
    <source>
        <dbReference type="ARBA" id="ARBA00022763"/>
    </source>
</evidence>
<dbReference type="InterPro" id="IPR053848">
    <property type="entry name" value="IMS_HHH_1"/>
</dbReference>
<evidence type="ECO:0000256" key="1">
    <source>
        <dbReference type="ARBA" id="ARBA00010945"/>
    </source>
</evidence>
<protein>
    <recommendedName>
        <fullName evidence="8">UmuC domain-containing protein</fullName>
    </recommendedName>
</protein>